<feature type="binding site" evidence="9">
    <location>
        <position position="98"/>
    </location>
    <ligand>
        <name>ATP</name>
        <dbReference type="ChEBI" id="CHEBI:30616"/>
    </ligand>
</feature>
<feature type="binding site" evidence="9">
    <location>
        <position position="9"/>
    </location>
    <ligand>
        <name>substrate</name>
    </ligand>
</feature>
<dbReference type="AlphaFoldDB" id="A0A1M4T1A1"/>
<comment type="function">
    <text evidence="9">Reversibly transfers an adenylyl group from ATP to 4'-phosphopantetheine, yielding dephospho-CoA (dPCoA) and pyrophosphate.</text>
</comment>
<dbReference type="PANTHER" id="PTHR21342">
    <property type="entry name" value="PHOSPHOPANTETHEINE ADENYLYLTRANSFERASE"/>
    <property type="match status" value="1"/>
</dbReference>
<protein>
    <recommendedName>
        <fullName evidence="9">Phosphopantetheine adenylyltransferase</fullName>
        <ecNumber evidence="9">2.7.7.3</ecNumber>
    </recommendedName>
    <alternativeName>
        <fullName evidence="9">Dephospho-CoA pyrophosphorylase</fullName>
    </alternativeName>
    <alternativeName>
        <fullName evidence="9">Pantetheine-phosphate adenylyltransferase</fullName>
        <shortName evidence="9">PPAT</shortName>
    </alternativeName>
</protein>
<evidence type="ECO:0000256" key="7">
    <source>
        <dbReference type="ARBA" id="ARBA00022993"/>
    </source>
</evidence>
<evidence type="ECO:0000256" key="8">
    <source>
        <dbReference type="ARBA" id="ARBA00029346"/>
    </source>
</evidence>
<dbReference type="SUPFAM" id="SSF52374">
    <property type="entry name" value="Nucleotidylyl transferase"/>
    <property type="match status" value="1"/>
</dbReference>
<dbReference type="UniPathway" id="UPA00241">
    <property type="reaction ID" value="UER00355"/>
</dbReference>
<gene>
    <name evidence="9" type="primary">coaD</name>
    <name evidence="11" type="ORF">SAMN02745190_00331</name>
</gene>
<dbReference type="PANTHER" id="PTHR21342:SF1">
    <property type="entry name" value="PHOSPHOPANTETHEINE ADENYLYLTRANSFERASE"/>
    <property type="match status" value="1"/>
</dbReference>
<dbReference type="Proteomes" id="UP000184404">
    <property type="component" value="Unassembled WGS sequence"/>
</dbReference>
<feature type="domain" description="Cytidyltransferase-like" evidence="10">
    <location>
        <begin position="6"/>
        <end position="133"/>
    </location>
</feature>
<dbReference type="InterPro" id="IPR001980">
    <property type="entry name" value="PPAT"/>
</dbReference>
<keyword evidence="5 9" id="KW-0067">ATP-binding</keyword>
<dbReference type="EC" id="2.7.7.3" evidence="9"/>
<keyword evidence="12" id="KW-1185">Reference proteome</keyword>
<dbReference type="PRINTS" id="PR01020">
    <property type="entry name" value="LPSBIOSNTHSS"/>
</dbReference>
<sequence length="164" mass="18539">MTKAVCSGSFDPVTYGHIDVFERASKMFDELTVAVFHNIRKEPFFSVEERVRLIEESTGHIPNIKVSSFSGLIPDYLHANGANVIVRGLRSVTDFEYEVQQAQMLKHIAPDLETVFILTGQEYYFVSSSGIRELAMFHGDIHGLVPECVEEAVKRRIMEIEAKS</sequence>
<dbReference type="GO" id="GO:0005737">
    <property type="term" value="C:cytoplasm"/>
    <property type="evidence" value="ECO:0007669"/>
    <property type="project" value="UniProtKB-SubCell"/>
</dbReference>
<dbReference type="Pfam" id="PF01467">
    <property type="entry name" value="CTP_transf_like"/>
    <property type="match status" value="1"/>
</dbReference>
<feature type="binding site" evidence="9">
    <location>
        <position position="87"/>
    </location>
    <ligand>
        <name>substrate</name>
    </ligand>
</feature>
<evidence type="ECO:0000256" key="4">
    <source>
        <dbReference type="ARBA" id="ARBA00022741"/>
    </source>
</evidence>
<dbReference type="GO" id="GO:0005524">
    <property type="term" value="F:ATP binding"/>
    <property type="evidence" value="ECO:0007669"/>
    <property type="project" value="UniProtKB-KW"/>
</dbReference>
<dbReference type="InterPro" id="IPR014729">
    <property type="entry name" value="Rossmann-like_a/b/a_fold"/>
</dbReference>
<evidence type="ECO:0000256" key="1">
    <source>
        <dbReference type="ARBA" id="ARBA00022490"/>
    </source>
</evidence>
<dbReference type="NCBIfam" id="TIGR00125">
    <property type="entry name" value="cyt_tran_rel"/>
    <property type="match status" value="1"/>
</dbReference>
<keyword evidence="1 9" id="KW-0963">Cytoplasm</keyword>
<feature type="binding site" evidence="9">
    <location>
        <position position="41"/>
    </location>
    <ligand>
        <name>substrate</name>
    </ligand>
</feature>
<dbReference type="GO" id="GO:0004595">
    <property type="term" value="F:pantetheine-phosphate adenylyltransferase activity"/>
    <property type="evidence" value="ECO:0007669"/>
    <property type="project" value="UniProtKB-UniRule"/>
</dbReference>
<dbReference type="EMBL" id="FQUG01000002">
    <property type="protein sequence ID" value="SHE38262.1"/>
    <property type="molecule type" value="Genomic_DNA"/>
</dbReference>
<organism evidence="11 12">
    <name type="scientific">Schwartzia succinivorans DSM 10502</name>
    <dbReference type="NCBI Taxonomy" id="1123243"/>
    <lineage>
        <taxon>Bacteria</taxon>
        <taxon>Bacillati</taxon>
        <taxon>Bacillota</taxon>
        <taxon>Negativicutes</taxon>
        <taxon>Selenomonadales</taxon>
        <taxon>Selenomonadaceae</taxon>
        <taxon>Schwartzia</taxon>
    </lineage>
</organism>
<keyword evidence="7 9" id="KW-0173">Coenzyme A biosynthesis</keyword>
<feature type="binding site" evidence="9">
    <location>
        <begin position="9"/>
        <end position="10"/>
    </location>
    <ligand>
        <name>ATP</name>
        <dbReference type="ChEBI" id="CHEBI:30616"/>
    </ligand>
</feature>
<dbReference type="GO" id="GO:0015937">
    <property type="term" value="P:coenzyme A biosynthetic process"/>
    <property type="evidence" value="ECO:0007669"/>
    <property type="project" value="UniProtKB-UniRule"/>
</dbReference>
<evidence type="ECO:0000256" key="5">
    <source>
        <dbReference type="ARBA" id="ARBA00022840"/>
    </source>
</evidence>
<keyword evidence="4 9" id="KW-0547">Nucleotide-binding</keyword>
<feature type="binding site" evidence="9">
    <location>
        <begin position="88"/>
        <end position="90"/>
    </location>
    <ligand>
        <name>ATP</name>
        <dbReference type="ChEBI" id="CHEBI:30616"/>
    </ligand>
</feature>
<dbReference type="InterPro" id="IPR004821">
    <property type="entry name" value="Cyt_trans-like"/>
</dbReference>
<evidence type="ECO:0000256" key="3">
    <source>
        <dbReference type="ARBA" id="ARBA00022695"/>
    </source>
</evidence>
<keyword evidence="6 9" id="KW-0460">Magnesium</keyword>
<name>A0A1M4T1A1_9FIRM</name>
<comment type="catalytic activity">
    <reaction evidence="8 9">
        <text>(R)-4'-phosphopantetheine + ATP + H(+) = 3'-dephospho-CoA + diphosphate</text>
        <dbReference type="Rhea" id="RHEA:19801"/>
        <dbReference type="ChEBI" id="CHEBI:15378"/>
        <dbReference type="ChEBI" id="CHEBI:30616"/>
        <dbReference type="ChEBI" id="CHEBI:33019"/>
        <dbReference type="ChEBI" id="CHEBI:57328"/>
        <dbReference type="ChEBI" id="CHEBI:61723"/>
        <dbReference type="EC" id="2.7.7.3"/>
    </reaction>
</comment>
<accession>A0A1M4T1A1</accession>
<evidence type="ECO:0000256" key="2">
    <source>
        <dbReference type="ARBA" id="ARBA00022679"/>
    </source>
</evidence>
<feature type="binding site" evidence="9">
    <location>
        <position position="73"/>
    </location>
    <ligand>
        <name>substrate</name>
    </ligand>
</feature>
<evidence type="ECO:0000256" key="9">
    <source>
        <dbReference type="HAMAP-Rule" id="MF_00151"/>
    </source>
</evidence>
<comment type="subcellular location">
    <subcellularLocation>
        <location evidence="9">Cytoplasm</location>
    </subcellularLocation>
</comment>
<evidence type="ECO:0000313" key="11">
    <source>
        <dbReference type="EMBL" id="SHE38262.1"/>
    </source>
</evidence>
<comment type="similarity">
    <text evidence="9">Belongs to the bacterial CoaD family.</text>
</comment>
<feature type="binding site" evidence="9">
    <location>
        <position position="17"/>
    </location>
    <ligand>
        <name>ATP</name>
        <dbReference type="ChEBI" id="CHEBI:30616"/>
    </ligand>
</feature>
<feature type="site" description="Transition state stabilizer" evidence="9">
    <location>
        <position position="17"/>
    </location>
</feature>
<feature type="binding site" evidence="9">
    <location>
        <begin position="123"/>
        <end position="129"/>
    </location>
    <ligand>
        <name>ATP</name>
        <dbReference type="ChEBI" id="CHEBI:30616"/>
    </ligand>
</feature>
<evidence type="ECO:0000259" key="10">
    <source>
        <dbReference type="Pfam" id="PF01467"/>
    </source>
</evidence>
<comment type="pathway">
    <text evidence="9">Cofactor biosynthesis; coenzyme A biosynthesis; CoA from (R)-pantothenate: step 4/5.</text>
</comment>
<comment type="subunit">
    <text evidence="9">Homohexamer.</text>
</comment>
<dbReference type="HAMAP" id="MF_00151">
    <property type="entry name" value="PPAT_bact"/>
    <property type="match status" value="1"/>
</dbReference>
<evidence type="ECO:0000256" key="6">
    <source>
        <dbReference type="ARBA" id="ARBA00022842"/>
    </source>
</evidence>
<comment type="cofactor">
    <cofactor evidence="9">
        <name>Mg(2+)</name>
        <dbReference type="ChEBI" id="CHEBI:18420"/>
    </cofactor>
</comment>
<keyword evidence="2 9" id="KW-0808">Transferase</keyword>
<reference evidence="11 12" key="1">
    <citation type="submission" date="2016-11" db="EMBL/GenBank/DDBJ databases">
        <authorList>
            <person name="Jaros S."/>
            <person name="Januszkiewicz K."/>
            <person name="Wedrychowicz H."/>
        </authorList>
    </citation>
    <scope>NUCLEOTIDE SEQUENCE [LARGE SCALE GENOMIC DNA]</scope>
    <source>
        <strain evidence="11 12">DSM 10502</strain>
    </source>
</reference>
<dbReference type="Gene3D" id="3.40.50.620">
    <property type="entry name" value="HUPs"/>
    <property type="match status" value="1"/>
</dbReference>
<dbReference type="OrthoDB" id="9806661at2"/>
<dbReference type="NCBIfam" id="TIGR01510">
    <property type="entry name" value="coaD_prev_kdtB"/>
    <property type="match status" value="1"/>
</dbReference>
<dbReference type="STRING" id="1123243.SAMN02745190_00331"/>
<evidence type="ECO:0000313" key="12">
    <source>
        <dbReference type="Proteomes" id="UP000184404"/>
    </source>
</evidence>
<keyword evidence="3 9" id="KW-0548">Nucleotidyltransferase</keyword>
<proteinExistence type="inferred from homology"/>
<dbReference type="RefSeq" id="WP_072934436.1">
    <property type="nucleotide sequence ID" value="NZ_FQUG01000002.1"/>
</dbReference>
<dbReference type="CDD" id="cd02163">
    <property type="entry name" value="PPAT"/>
    <property type="match status" value="1"/>
</dbReference>